<sequence>MHSCFEQHRQRLPCGSCTSGSGTRWRKRRGGPSRPRHSSLRKVNALFLKVQIKESSIGAGERDALQQHARHPPINIFSPEYSPKENPLGEDAYSLAGRSV</sequence>
<proteinExistence type="predicted"/>
<keyword evidence="3" id="KW-1185">Reference proteome</keyword>
<feature type="compositionally biased region" description="Basic residues" evidence="1">
    <location>
        <begin position="24"/>
        <end position="39"/>
    </location>
</feature>
<comment type="caution">
    <text evidence="2">The sequence shown here is derived from an EMBL/GenBank/DDBJ whole genome shotgun (WGS) entry which is preliminary data.</text>
</comment>
<feature type="region of interest" description="Disordered" evidence="1">
    <location>
        <begin position="1"/>
        <end position="39"/>
    </location>
</feature>
<evidence type="ECO:0000256" key="1">
    <source>
        <dbReference type="SAM" id="MobiDB-lite"/>
    </source>
</evidence>
<organism evidence="2 3">
    <name type="scientific">Caerostris extrusa</name>
    <name type="common">Bark spider</name>
    <name type="synonym">Caerostris bankana</name>
    <dbReference type="NCBI Taxonomy" id="172846"/>
    <lineage>
        <taxon>Eukaryota</taxon>
        <taxon>Metazoa</taxon>
        <taxon>Ecdysozoa</taxon>
        <taxon>Arthropoda</taxon>
        <taxon>Chelicerata</taxon>
        <taxon>Arachnida</taxon>
        <taxon>Araneae</taxon>
        <taxon>Araneomorphae</taxon>
        <taxon>Entelegynae</taxon>
        <taxon>Araneoidea</taxon>
        <taxon>Araneidae</taxon>
        <taxon>Caerostris</taxon>
    </lineage>
</organism>
<evidence type="ECO:0000313" key="2">
    <source>
        <dbReference type="EMBL" id="GIX96530.1"/>
    </source>
</evidence>
<gene>
    <name evidence="2" type="ORF">CEXT_505141</name>
</gene>
<feature type="region of interest" description="Disordered" evidence="1">
    <location>
        <begin position="74"/>
        <end position="100"/>
    </location>
</feature>
<dbReference type="Proteomes" id="UP001054945">
    <property type="component" value="Unassembled WGS sequence"/>
</dbReference>
<evidence type="ECO:0000313" key="3">
    <source>
        <dbReference type="Proteomes" id="UP001054945"/>
    </source>
</evidence>
<dbReference type="AlphaFoldDB" id="A0AAV4PKP0"/>
<name>A0AAV4PKP0_CAEEX</name>
<dbReference type="EMBL" id="BPLR01004657">
    <property type="protein sequence ID" value="GIX96530.1"/>
    <property type="molecule type" value="Genomic_DNA"/>
</dbReference>
<reference evidence="2 3" key="1">
    <citation type="submission" date="2021-06" db="EMBL/GenBank/DDBJ databases">
        <title>Caerostris extrusa draft genome.</title>
        <authorList>
            <person name="Kono N."/>
            <person name="Arakawa K."/>
        </authorList>
    </citation>
    <scope>NUCLEOTIDE SEQUENCE [LARGE SCALE GENOMIC DNA]</scope>
</reference>
<protein>
    <submittedName>
        <fullName evidence="2">Uncharacterized protein</fullName>
    </submittedName>
</protein>
<accession>A0AAV4PKP0</accession>